<dbReference type="NCBIfam" id="TIGR02985">
    <property type="entry name" value="Sig70_bacteroi1"/>
    <property type="match status" value="1"/>
</dbReference>
<dbReference type="InterPro" id="IPR013325">
    <property type="entry name" value="RNA_pol_sigma_r2"/>
</dbReference>
<keyword evidence="7" id="KW-0240">DNA-directed RNA polymerase</keyword>
<dbReference type="NCBIfam" id="TIGR02937">
    <property type="entry name" value="sigma70-ECF"/>
    <property type="match status" value="1"/>
</dbReference>
<dbReference type="PANTHER" id="PTHR43133">
    <property type="entry name" value="RNA POLYMERASE ECF-TYPE SIGMA FACTO"/>
    <property type="match status" value="1"/>
</dbReference>
<dbReference type="GO" id="GO:0006352">
    <property type="term" value="P:DNA-templated transcription initiation"/>
    <property type="evidence" value="ECO:0007669"/>
    <property type="project" value="InterPro"/>
</dbReference>
<dbReference type="InterPro" id="IPR013324">
    <property type="entry name" value="RNA_pol_sigma_r3/r4-like"/>
</dbReference>
<accession>A0A4Y1X4V9</accession>
<evidence type="ECO:0000259" key="5">
    <source>
        <dbReference type="Pfam" id="PF04542"/>
    </source>
</evidence>
<dbReference type="EMBL" id="AP019736">
    <property type="protein sequence ID" value="BBL07506.1"/>
    <property type="molecule type" value="Genomic_DNA"/>
</dbReference>
<proteinExistence type="inferred from homology"/>
<dbReference type="GO" id="GO:0016987">
    <property type="term" value="F:sigma factor activity"/>
    <property type="evidence" value="ECO:0007669"/>
    <property type="project" value="UniProtKB-KW"/>
</dbReference>
<dbReference type="SUPFAM" id="SSF88659">
    <property type="entry name" value="Sigma3 and sigma4 domains of RNA polymerase sigma factors"/>
    <property type="match status" value="1"/>
</dbReference>
<organism evidence="7 8">
    <name type="scientific">Alistipes dispar</name>
    <dbReference type="NCBI Taxonomy" id="2585119"/>
    <lineage>
        <taxon>Bacteria</taxon>
        <taxon>Pseudomonadati</taxon>
        <taxon>Bacteroidota</taxon>
        <taxon>Bacteroidia</taxon>
        <taxon>Bacteroidales</taxon>
        <taxon>Rikenellaceae</taxon>
        <taxon>Alistipes</taxon>
    </lineage>
</organism>
<evidence type="ECO:0000313" key="8">
    <source>
        <dbReference type="Proteomes" id="UP000319374"/>
    </source>
</evidence>
<dbReference type="Gene3D" id="1.10.1740.10">
    <property type="match status" value="1"/>
</dbReference>
<dbReference type="InterPro" id="IPR014284">
    <property type="entry name" value="RNA_pol_sigma-70_dom"/>
</dbReference>
<feature type="domain" description="RNA polymerase sigma factor 70 region 4 type 2" evidence="6">
    <location>
        <begin position="119"/>
        <end position="169"/>
    </location>
</feature>
<dbReference type="InterPro" id="IPR036388">
    <property type="entry name" value="WH-like_DNA-bd_sf"/>
</dbReference>
<keyword evidence="4" id="KW-0804">Transcription</keyword>
<evidence type="ECO:0000313" key="7">
    <source>
        <dbReference type="EMBL" id="BBL07506.1"/>
    </source>
</evidence>
<evidence type="ECO:0000256" key="2">
    <source>
        <dbReference type="ARBA" id="ARBA00023015"/>
    </source>
</evidence>
<comment type="similarity">
    <text evidence="1">Belongs to the sigma-70 factor family. ECF subfamily.</text>
</comment>
<gene>
    <name evidence="7" type="ORF">A5CPEGH6_21440</name>
</gene>
<dbReference type="Gene3D" id="1.10.10.10">
    <property type="entry name" value="Winged helix-like DNA-binding domain superfamily/Winged helix DNA-binding domain"/>
    <property type="match status" value="1"/>
</dbReference>
<keyword evidence="2" id="KW-0805">Transcription regulation</keyword>
<dbReference type="PANTHER" id="PTHR43133:SF46">
    <property type="entry name" value="RNA POLYMERASE SIGMA-70 FACTOR ECF SUBFAMILY"/>
    <property type="match status" value="1"/>
</dbReference>
<reference evidence="8" key="1">
    <citation type="submission" date="2019-06" db="EMBL/GenBank/DDBJ databases">
        <title>Alistipes onderdonkii subsp. vulgaris subsp. nov., Alistipes dispar sp. nov. and Alistipes communis sp. nov., isolated from human faeces, and creation of Alistipes onderdonkii subsp. onderdonkii subsp. nov.</title>
        <authorList>
            <person name="Sakamoto M."/>
            <person name="Ikeyama N."/>
            <person name="Ogata Y."/>
            <person name="Suda W."/>
            <person name="Iino T."/>
            <person name="Hattori M."/>
            <person name="Ohkuma M."/>
        </authorList>
    </citation>
    <scope>NUCLEOTIDE SEQUENCE [LARGE SCALE GENOMIC DNA]</scope>
    <source>
        <strain evidence="8">5CPEGH6</strain>
    </source>
</reference>
<sequence length="184" mass="21737">MKKFNDRLLLELLKKDDEKAFSLLFESYYVPLCRYARLILKSEQPAEEVVMNVFIHIWENRTRIGIKSSLCAYLFRSVRNRCINYLRDNGPSVYLSDVMVELCCEENRDMEVEELNHFIEEAILSLPDKCRDVFLKSRNEEMSNREIAEQLNISVKTVEAQITKALKAIRSYITDKMVLLCMFF</sequence>
<dbReference type="InterPro" id="IPR039425">
    <property type="entry name" value="RNA_pol_sigma-70-like"/>
</dbReference>
<dbReference type="InterPro" id="IPR007627">
    <property type="entry name" value="RNA_pol_sigma70_r2"/>
</dbReference>
<keyword evidence="3" id="KW-0731">Sigma factor</keyword>
<dbReference type="InterPro" id="IPR014327">
    <property type="entry name" value="RNA_pol_sigma70_bacteroid"/>
</dbReference>
<dbReference type="InterPro" id="IPR013249">
    <property type="entry name" value="RNA_pol_sigma70_r4_t2"/>
</dbReference>
<dbReference type="RefSeq" id="WP_162852165.1">
    <property type="nucleotide sequence ID" value="NZ_AP019736.1"/>
</dbReference>
<keyword evidence="8" id="KW-1185">Reference proteome</keyword>
<evidence type="ECO:0000256" key="4">
    <source>
        <dbReference type="ARBA" id="ARBA00023163"/>
    </source>
</evidence>
<dbReference type="AlphaFoldDB" id="A0A4Y1X4V9"/>
<dbReference type="Proteomes" id="UP000319374">
    <property type="component" value="Chromosome"/>
</dbReference>
<dbReference type="Pfam" id="PF08281">
    <property type="entry name" value="Sigma70_r4_2"/>
    <property type="match status" value="1"/>
</dbReference>
<dbReference type="GO" id="GO:0000428">
    <property type="term" value="C:DNA-directed RNA polymerase complex"/>
    <property type="evidence" value="ECO:0007669"/>
    <property type="project" value="UniProtKB-KW"/>
</dbReference>
<evidence type="ECO:0000256" key="3">
    <source>
        <dbReference type="ARBA" id="ARBA00023082"/>
    </source>
</evidence>
<dbReference type="CDD" id="cd06171">
    <property type="entry name" value="Sigma70_r4"/>
    <property type="match status" value="1"/>
</dbReference>
<evidence type="ECO:0000259" key="6">
    <source>
        <dbReference type="Pfam" id="PF08281"/>
    </source>
</evidence>
<protein>
    <submittedName>
        <fullName evidence="7">DNA-directed RNA polymerase sigma-70 factor</fullName>
    </submittedName>
</protein>
<dbReference type="Pfam" id="PF04542">
    <property type="entry name" value="Sigma70_r2"/>
    <property type="match status" value="1"/>
</dbReference>
<name>A0A4Y1X4V9_9BACT</name>
<feature type="domain" description="RNA polymerase sigma-70 region 2" evidence="5">
    <location>
        <begin position="24"/>
        <end position="90"/>
    </location>
</feature>
<dbReference type="SUPFAM" id="SSF88946">
    <property type="entry name" value="Sigma2 domain of RNA polymerase sigma factors"/>
    <property type="match status" value="1"/>
</dbReference>
<dbReference type="GO" id="GO:0003677">
    <property type="term" value="F:DNA binding"/>
    <property type="evidence" value="ECO:0007669"/>
    <property type="project" value="InterPro"/>
</dbReference>
<dbReference type="KEGG" id="ada:A5CPEGH6_21440"/>
<evidence type="ECO:0000256" key="1">
    <source>
        <dbReference type="ARBA" id="ARBA00010641"/>
    </source>
</evidence>
<dbReference type="GeneID" id="98674131"/>